<feature type="compositionally biased region" description="Acidic residues" evidence="1">
    <location>
        <begin position="158"/>
        <end position="167"/>
    </location>
</feature>
<name>A0A9N8PYM2_9PEZI</name>
<feature type="compositionally biased region" description="Low complexity" evidence="1">
    <location>
        <begin position="292"/>
        <end position="307"/>
    </location>
</feature>
<dbReference type="AlphaFoldDB" id="A0A9N8PYM2"/>
<reference evidence="2" key="1">
    <citation type="submission" date="2020-06" db="EMBL/GenBank/DDBJ databases">
        <authorList>
            <person name="Onetto C."/>
        </authorList>
    </citation>
    <scope>NUCLEOTIDE SEQUENCE</scope>
</reference>
<comment type="caution">
    <text evidence="2">The sequence shown here is derived from an EMBL/GenBank/DDBJ whole genome shotgun (WGS) entry which is preliminary data.</text>
</comment>
<proteinExistence type="predicted"/>
<protein>
    <submittedName>
        <fullName evidence="2">Uncharacterized protein</fullName>
    </submittedName>
</protein>
<feature type="compositionally biased region" description="Basic and acidic residues" evidence="1">
    <location>
        <begin position="314"/>
        <end position="323"/>
    </location>
</feature>
<feature type="compositionally biased region" description="Polar residues" evidence="1">
    <location>
        <begin position="233"/>
        <end position="276"/>
    </location>
</feature>
<gene>
    <name evidence="2" type="ORF">AWRI4620_LOCUS9493</name>
</gene>
<dbReference type="Proteomes" id="UP000745764">
    <property type="component" value="Unassembled WGS sequence"/>
</dbReference>
<evidence type="ECO:0000313" key="2">
    <source>
        <dbReference type="EMBL" id="CAD0115238.1"/>
    </source>
</evidence>
<accession>A0A9N8PYM2</accession>
<sequence>MASYGISTSEVSDGDPDEQVFLPGIAEEPRITKLGSRIPIPSQSDLLESEGPEEILYLPKSQLLPEAIINGVIVPNSEALHAPEVPTSSATGKLKRPSSGFFRRESETASRGDPFEIGASPERGIRPSSGVPLKKPKKVPSSRRQQKPTRIAPPIDLLDADAPSDDVVDSHSTINQLSHKPPQPANKRPKRNHDAVPDLPNSHPSSPVVPEDTPPSLLDEQQPDLKSRPQNPPRTNQVVQVVINKTVSTKPSKDNTYTRNRRTSPPTAAQDSSVTVKSPGLSADIVEDQYHASSAAPADSVASPIAVNDVQPKSVEEGQRASSEDSALFVSPTPPTRNTRSQAEVLARDVQRVQELNEKYGPRDEPEDYTAEIDDFETEVNGFKNISMPEELKEALKMAHFIHEDAKEIRQGFDDIHILRSYGRLKRTIVQWKEAQNYSETGHLVQSSNEITEEARAIFQKPVWDQRKGLNYIHKRVLPTLVRMLYVTLAYHLAKVQTLNKLPYGPRKESESIVDAIIHICHEARSAGTRYIRTQDTVSMIARIKKWSISRNFRLKDRSQRQFIEKKQFIEKEQRIEKTQLTEQKQLFKKQSI</sequence>
<evidence type="ECO:0000313" key="3">
    <source>
        <dbReference type="Proteomes" id="UP000745764"/>
    </source>
</evidence>
<feature type="compositionally biased region" description="Basic and acidic residues" evidence="1">
    <location>
        <begin position="102"/>
        <end position="114"/>
    </location>
</feature>
<keyword evidence="3" id="KW-1185">Reference proteome</keyword>
<organism evidence="2 3">
    <name type="scientific">Aureobasidium uvarum</name>
    <dbReference type="NCBI Taxonomy" id="2773716"/>
    <lineage>
        <taxon>Eukaryota</taxon>
        <taxon>Fungi</taxon>
        <taxon>Dikarya</taxon>
        <taxon>Ascomycota</taxon>
        <taxon>Pezizomycotina</taxon>
        <taxon>Dothideomycetes</taxon>
        <taxon>Dothideomycetidae</taxon>
        <taxon>Dothideales</taxon>
        <taxon>Saccotheciaceae</taxon>
        <taxon>Aureobasidium</taxon>
    </lineage>
</organism>
<dbReference type="EMBL" id="CAINUL010000019">
    <property type="protein sequence ID" value="CAD0115238.1"/>
    <property type="molecule type" value="Genomic_DNA"/>
</dbReference>
<dbReference type="OrthoDB" id="3939134at2759"/>
<feature type="compositionally biased region" description="Basic residues" evidence="1">
    <location>
        <begin position="134"/>
        <end position="147"/>
    </location>
</feature>
<feature type="region of interest" description="Disordered" evidence="1">
    <location>
        <begin position="82"/>
        <end position="343"/>
    </location>
</feature>
<evidence type="ECO:0000256" key="1">
    <source>
        <dbReference type="SAM" id="MobiDB-lite"/>
    </source>
</evidence>